<feature type="compositionally biased region" description="Basic residues" evidence="2">
    <location>
        <begin position="586"/>
        <end position="597"/>
    </location>
</feature>
<dbReference type="InterPro" id="IPR058053">
    <property type="entry name" value="RamC_C"/>
</dbReference>
<name>A0A066ZBY4_9ACTN</name>
<dbReference type="EMBL" id="JNBY01000022">
    <property type="protein sequence ID" value="KDN87645.1"/>
    <property type="molecule type" value="Genomic_DNA"/>
</dbReference>
<feature type="compositionally biased region" description="Basic residues" evidence="2">
    <location>
        <begin position="371"/>
        <end position="381"/>
    </location>
</feature>
<dbReference type="AlphaFoldDB" id="A0A066ZBY4"/>
<organism evidence="3 4">
    <name type="scientific">Kitasatospora cheerisanensis KCTC 2395</name>
    <dbReference type="NCBI Taxonomy" id="1348663"/>
    <lineage>
        <taxon>Bacteria</taxon>
        <taxon>Bacillati</taxon>
        <taxon>Actinomycetota</taxon>
        <taxon>Actinomycetes</taxon>
        <taxon>Kitasatosporales</taxon>
        <taxon>Streptomycetaceae</taxon>
        <taxon>Kitasatospora</taxon>
    </lineage>
</organism>
<dbReference type="Gene3D" id="1.50.10.20">
    <property type="match status" value="1"/>
</dbReference>
<feature type="compositionally biased region" description="Basic residues" evidence="2">
    <location>
        <begin position="555"/>
        <end position="570"/>
    </location>
</feature>
<evidence type="ECO:0000256" key="1">
    <source>
        <dbReference type="PIRSR" id="PIRSR607822-1"/>
    </source>
</evidence>
<feature type="compositionally biased region" description="Basic residues" evidence="2">
    <location>
        <begin position="221"/>
        <end position="246"/>
    </location>
</feature>
<feature type="compositionally biased region" description="Low complexity" evidence="2">
    <location>
        <begin position="68"/>
        <end position="80"/>
    </location>
</feature>
<feature type="binding site" evidence="1">
    <location>
        <position position="757"/>
    </location>
    <ligand>
        <name>Zn(2+)</name>
        <dbReference type="ChEBI" id="CHEBI:29105"/>
    </ligand>
</feature>
<feature type="compositionally biased region" description="Basic and acidic residues" evidence="2">
    <location>
        <begin position="170"/>
        <end position="188"/>
    </location>
</feature>
<feature type="compositionally biased region" description="Low complexity" evidence="2">
    <location>
        <begin position="486"/>
        <end position="499"/>
    </location>
</feature>
<feature type="compositionally biased region" description="Basic residues" evidence="2">
    <location>
        <begin position="531"/>
        <end position="546"/>
    </location>
</feature>
<reference evidence="3 4" key="1">
    <citation type="submission" date="2014-05" db="EMBL/GenBank/DDBJ databases">
        <title>Draft Genome Sequence of Kitasatospora cheerisanensis KCTC 2395.</title>
        <authorList>
            <person name="Nam D.H."/>
        </authorList>
    </citation>
    <scope>NUCLEOTIDE SEQUENCE [LARGE SCALE GENOMIC DNA]</scope>
    <source>
        <strain evidence="3 4">KCTC 2395</strain>
    </source>
</reference>
<dbReference type="CDD" id="cd04791">
    <property type="entry name" value="LanC_SerThrkinase"/>
    <property type="match status" value="1"/>
</dbReference>
<evidence type="ECO:0000313" key="3">
    <source>
        <dbReference type="EMBL" id="KDN87645.1"/>
    </source>
</evidence>
<feature type="compositionally biased region" description="Low complexity" evidence="2">
    <location>
        <begin position="349"/>
        <end position="368"/>
    </location>
</feature>
<feature type="binding site" evidence="1">
    <location>
        <position position="803"/>
    </location>
    <ligand>
        <name>Zn(2+)</name>
        <dbReference type="ChEBI" id="CHEBI:29105"/>
    </ligand>
</feature>
<feature type="compositionally biased region" description="Basic residues" evidence="2">
    <location>
        <begin position="153"/>
        <end position="165"/>
    </location>
</feature>
<sequence length="903" mass="99136">MRDIQPAPQRVEGHGARQGRAVQHPGPIRPGPDRTGLVAGRRPAVGPAPPAELPPARPGLEDPRVGDPALGAGRAAPLGGRARRALLRVQARRRRPRGRAAHRHPLRPRGGREVPHRLPGRRPALPRRRRRPRPRPGRPARPRRAVRPAGAPGRHRLLPLRRVRRAGPAEQRRQLRIGADRAGRDARPRPPGAVVRAAALGRRPARRAAGRGRRGGAGGRPVRRPRRDPARLPRRRLPRRRPRHRGAGGAQAGAPARRRRRGRQRRPRAAARRGQGAQGAGGDRPGAATGRPGRAGRRPVPRPVRAPRGHARTVGRRTRAEGPWTPGRRLHRHGPGSRRGRGGDRPRRAGLARPQPGQPDGRPGRAAPPGRPRRNGRAGRPRHPDVHPGLRRPRATRRPLRAVDRHHLLRARRHPVLPDLRHPPRAPRRRPPAAPPPDRMAGRARRRQPGRPPPATPHRRPHRRRPGAALDARAGPRLPRPPAGHPPAGAAAPRPGRPAAARRARPHRRHHGCRRPRPAVARPRGPGGLRPPRRPARSGRHSRRPGPRPSDPARPRPRPAARPRHGRRLAGRAPDWPSKAAARTVLRPRGHRLGAVRRGRDLARPGPRRARPRPRRPAPHPLAQPRRLPRRRRLRPGPPRPGAAHRRRALRRRARVCADSVLDGARPTPDGVRWPVPDGFDSALRGLAHLGYGHGVAGIGLFLLLAGRQLPDERCLEAARQAADALVRTATVEDGAAWWPVGEEPPGTAPLHLPHWCSGSSGIGTFLLRYGRATGDERARELAGQAGLAVRRSRRHASAGSCHGLAGNGEFLLDLAEETGEERYRRWAQDLYDALQVRAVLRGGRYLVPDETGRTVTTGHGTGLSGVLAFLLRLRHGGPRLWIPESRSVPESRRTPETPTEGA</sequence>
<dbReference type="PRINTS" id="PR01950">
    <property type="entry name" value="LANCSUPER"/>
</dbReference>
<dbReference type="GO" id="GO:0031179">
    <property type="term" value="P:peptide modification"/>
    <property type="evidence" value="ECO:0007669"/>
    <property type="project" value="InterPro"/>
</dbReference>
<feature type="compositionally biased region" description="Basic residues" evidence="2">
    <location>
        <begin position="389"/>
        <end position="400"/>
    </location>
</feature>
<feature type="compositionally biased region" description="Basic residues" evidence="2">
    <location>
        <begin position="81"/>
        <end position="109"/>
    </location>
</feature>
<feature type="compositionally biased region" description="Basic residues" evidence="2">
    <location>
        <begin position="328"/>
        <end position="340"/>
    </location>
</feature>
<dbReference type="SUPFAM" id="SSF158745">
    <property type="entry name" value="LanC-like"/>
    <property type="match status" value="1"/>
</dbReference>
<feature type="compositionally biased region" description="Basic residues" evidence="2">
    <location>
        <begin position="203"/>
        <end position="214"/>
    </location>
</feature>
<feature type="compositionally biased region" description="Basic residues" evidence="2">
    <location>
        <begin position="457"/>
        <end position="466"/>
    </location>
</feature>
<dbReference type="GO" id="GO:0046872">
    <property type="term" value="F:metal ion binding"/>
    <property type="evidence" value="ECO:0007669"/>
    <property type="project" value="UniProtKB-KW"/>
</dbReference>
<feature type="compositionally biased region" description="Basic residues" evidence="2">
    <location>
        <begin position="606"/>
        <end position="618"/>
    </location>
</feature>
<proteinExistence type="predicted"/>
<keyword evidence="1" id="KW-0862">Zinc</keyword>
<dbReference type="SMART" id="SM01260">
    <property type="entry name" value="LANC_like"/>
    <property type="match status" value="1"/>
</dbReference>
<protein>
    <submittedName>
        <fullName evidence="3">Uncharacterized protein</fullName>
    </submittedName>
</protein>
<dbReference type="InterPro" id="IPR007822">
    <property type="entry name" value="LANC-like"/>
</dbReference>
<feature type="compositionally biased region" description="Low complexity" evidence="2">
    <location>
        <begin position="467"/>
        <end position="477"/>
    </location>
</feature>
<accession>A0A066ZBY4</accession>
<feature type="compositionally biased region" description="Basic residues" evidence="2">
    <location>
        <begin position="294"/>
        <end position="317"/>
    </location>
</feature>
<feature type="compositionally biased region" description="Basic residues" evidence="2">
    <location>
        <begin position="256"/>
        <end position="271"/>
    </location>
</feature>
<feature type="compositionally biased region" description="Pro residues" evidence="2">
    <location>
        <begin position="46"/>
        <end position="57"/>
    </location>
</feature>
<gene>
    <name evidence="3" type="ORF">KCH_05660</name>
</gene>
<evidence type="ECO:0000256" key="2">
    <source>
        <dbReference type="SAM" id="MobiDB-lite"/>
    </source>
</evidence>
<keyword evidence="4" id="KW-1185">Reference proteome</keyword>
<feature type="compositionally biased region" description="Basic residues" evidence="2">
    <location>
        <begin position="118"/>
        <end position="146"/>
    </location>
</feature>
<feature type="compositionally biased region" description="Low complexity" evidence="2">
    <location>
        <begin position="192"/>
        <end position="202"/>
    </location>
</feature>
<dbReference type="Pfam" id="PF05147">
    <property type="entry name" value="LANC_like"/>
    <property type="match status" value="1"/>
</dbReference>
<feature type="region of interest" description="Disordered" evidence="2">
    <location>
        <begin position="883"/>
        <end position="903"/>
    </location>
</feature>
<feature type="region of interest" description="Disordered" evidence="2">
    <location>
        <begin position="1"/>
        <end position="651"/>
    </location>
</feature>
<dbReference type="Proteomes" id="UP000027178">
    <property type="component" value="Unassembled WGS sequence"/>
</dbReference>
<keyword evidence="1" id="KW-0479">Metal-binding</keyword>
<dbReference type="eggNOG" id="COG4403">
    <property type="taxonomic scope" value="Bacteria"/>
</dbReference>
<feature type="compositionally biased region" description="Basic residues" evidence="2">
    <location>
        <begin position="500"/>
        <end position="517"/>
    </location>
</feature>
<feature type="binding site" evidence="1">
    <location>
        <position position="802"/>
    </location>
    <ligand>
        <name>Zn(2+)</name>
        <dbReference type="ChEBI" id="CHEBI:29105"/>
    </ligand>
</feature>
<dbReference type="HOGENOM" id="CLU_321011_0_0_11"/>
<comment type="caution">
    <text evidence="3">The sequence shown here is derived from an EMBL/GenBank/DDBJ whole genome shotgun (WGS) entry which is preliminary data.</text>
</comment>
<evidence type="ECO:0000313" key="4">
    <source>
        <dbReference type="Proteomes" id="UP000027178"/>
    </source>
</evidence>